<protein>
    <submittedName>
        <fullName evidence="2">Uncharacterized protein</fullName>
    </submittedName>
</protein>
<name>A0A3N3ZSR4_9MICC</name>
<evidence type="ECO:0000313" key="3">
    <source>
        <dbReference type="Proteomes" id="UP000270616"/>
    </source>
</evidence>
<sequence length="262" mass="26976">MGTKGSYSGSAAGGDLRDGLDDWLANLPGADGQAPPPSGNQSSLLSPLKPSPNSPAGRVLPTAALFRSSRGGGGRGGGGGRRSSESLTRSTAASARSAGRGAAAAYAYRSGDAQTLRDLGLDYDALRANPNIFDVAHQIAQKVCEDLPAGTIETAEQMEVVGRLAEWLVESDSTGTDVSLGQIAEEAVALILAEAYLVETASSLNTKDMSGAERAAFEDGIRQAAEELAAHADLSPSGPSAEEFTRAIEDGLEYLRTIHEAD</sequence>
<dbReference type="RefSeq" id="WP_123823952.1">
    <property type="nucleotide sequence ID" value="NZ_RKMF01000002.1"/>
</dbReference>
<dbReference type="Proteomes" id="UP000270616">
    <property type="component" value="Unassembled WGS sequence"/>
</dbReference>
<accession>A0A3N3ZSR4</accession>
<feature type="region of interest" description="Disordered" evidence="1">
    <location>
        <begin position="1"/>
        <end position="94"/>
    </location>
</feature>
<reference evidence="2 3" key="1">
    <citation type="submission" date="2018-10" db="EMBL/GenBank/DDBJ databases">
        <title>Kocuria sp. M5W7-7, whole genome shotgun sequence.</title>
        <authorList>
            <person name="Tuo L."/>
        </authorList>
    </citation>
    <scope>NUCLEOTIDE SEQUENCE [LARGE SCALE GENOMIC DNA]</scope>
    <source>
        <strain evidence="2 3">M5W7-7</strain>
    </source>
</reference>
<feature type="compositionally biased region" description="Gly residues" evidence="1">
    <location>
        <begin position="70"/>
        <end position="81"/>
    </location>
</feature>
<dbReference type="OrthoDB" id="5146503at2"/>
<comment type="caution">
    <text evidence="2">The sequence shown here is derived from an EMBL/GenBank/DDBJ whole genome shotgun (WGS) entry which is preliminary data.</text>
</comment>
<gene>
    <name evidence="2" type="ORF">EDL96_02120</name>
</gene>
<organism evidence="2 3">
    <name type="scientific">Kocuria soli</name>
    <dbReference type="NCBI Taxonomy" id="2485125"/>
    <lineage>
        <taxon>Bacteria</taxon>
        <taxon>Bacillati</taxon>
        <taxon>Actinomycetota</taxon>
        <taxon>Actinomycetes</taxon>
        <taxon>Micrococcales</taxon>
        <taxon>Micrococcaceae</taxon>
        <taxon>Kocuria</taxon>
    </lineage>
</organism>
<dbReference type="AlphaFoldDB" id="A0A3N3ZSR4"/>
<feature type="compositionally biased region" description="Low complexity" evidence="1">
    <location>
        <begin position="85"/>
        <end position="94"/>
    </location>
</feature>
<evidence type="ECO:0000313" key="2">
    <source>
        <dbReference type="EMBL" id="ROZ64665.1"/>
    </source>
</evidence>
<keyword evidence="3" id="KW-1185">Reference proteome</keyword>
<evidence type="ECO:0000256" key="1">
    <source>
        <dbReference type="SAM" id="MobiDB-lite"/>
    </source>
</evidence>
<proteinExistence type="predicted"/>
<dbReference type="EMBL" id="RKMF01000002">
    <property type="protein sequence ID" value="ROZ64665.1"/>
    <property type="molecule type" value="Genomic_DNA"/>
</dbReference>